<gene>
    <name evidence="1" type="ORF">LY60_02860</name>
</gene>
<dbReference type="Proteomes" id="UP000315343">
    <property type="component" value="Unassembled WGS sequence"/>
</dbReference>
<dbReference type="AlphaFoldDB" id="A0A562J5D8"/>
<dbReference type="Pfam" id="PF06257">
    <property type="entry name" value="VEG"/>
    <property type="match status" value="1"/>
</dbReference>
<dbReference type="InterPro" id="IPR009366">
    <property type="entry name" value="Protein_Veg"/>
</dbReference>
<proteinExistence type="predicted"/>
<name>A0A562J5D8_9FIRM</name>
<protein>
    <submittedName>
        <fullName evidence="1">Uncharacterized protein Veg</fullName>
    </submittedName>
</protein>
<keyword evidence="2" id="KW-1185">Reference proteome</keyword>
<dbReference type="Gene3D" id="2.30.30.100">
    <property type="match status" value="1"/>
</dbReference>
<organism evidence="1 2">
    <name type="scientific">Sedimentibacter saalensis</name>
    <dbReference type="NCBI Taxonomy" id="130788"/>
    <lineage>
        <taxon>Bacteria</taxon>
        <taxon>Bacillati</taxon>
        <taxon>Bacillota</taxon>
        <taxon>Tissierellia</taxon>
        <taxon>Sedimentibacter</taxon>
    </lineage>
</organism>
<dbReference type="GO" id="GO:0006355">
    <property type="term" value="P:regulation of DNA-templated transcription"/>
    <property type="evidence" value="ECO:0007669"/>
    <property type="project" value="InterPro"/>
</dbReference>
<accession>A0A562J5D8</accession>
<dbReference type="PANTHER" id="PTHR40026:SF1">
    <property type="entry name" value="PROTEIN VEG"/>
    <property type="match status" value="1"/>
</dbReference>
<comment type="caution">
    <text evidence="1">The sequence shown here is derived from an EMBL/GenBank/DDBJ whole genome shotgun (WGS) entry which is preliminary data.</text>
</comment>
<evidence type="ECO:0000313" key="2">
    <source>
        <dbReference type="Proteomes" id="UP000315343"/>
    </source>
</evidence>
<dbReference type="PANTHER" id="PTHR40026">
    <property type="entry name" value="PROTEIN VEG"/>
    <property type="match status" value="1"/>
</dbReference>
<dbReference type="EMBL" id="VLKH01000009">
    <property type="protein sequence ID" value="TWH78401.1"/>
    <property type="molecule type" value="Genomic_DNA"/>
</dbReference>
<evidence type="ECO:0000313" key="1">
    <source>
        <dbReference type="EMBL" id="TWH78401.1"/>
    </source>
</evidence>
<sequence>MTVSSVTRVKGIVEGCVGQKVKFKIKKGKSKPLISEGVIAETYPSIFTVRVESKGLKRVVSFNYIDILTNYVELFICNENETRIV</sequence>
<reference evidence="1 2" key="1">
    <citation type="submission" date="2019-07" db="EMBL/GenBank/DDBJ databases">
        <title>Genomic Encyclopedia of Type Strains, Phase I: the one thousand microbial genomes (KMG-I) project.</title>
        <authorList>
            <person name="Kyrpides N."/>
        </authorList>
    </citation>
    <scope>NUCLEOTIDE SEQUENCE [LARGE SCALE GENOMIC DNA]</scope>
    <source>
        <strain evidence="1 2">DSM 13558</strain>
    </source>
</reference>